<accession>A0A6A5WY97</accession>
<reference evidence="1" key="1">
    <citation type="journal article" date="2020" name="Stud. Mycol.">
        <title>101 Dothideomycetes genomes: a test case for predicting lifestyles and emergence of pathogens.</title>
        <authorList>
            <person name="Haridas S."/>
            <person name="Albert R."/>
            <person name="Binder M."/>
            <person name="Bloem J."/>
            <person name="Labutti K."/>
            <person name="Salamov A."/>
            <person name="Andreopoulos B."/>
            <person name="Baker S."/>
            <person name="Barry K."/>
            <person name="Bills G."/>
            <person name="Bluhm B."/>
            <person name="Cannon C."/>
            <person name="Castanera R."/>
            <person name="Culley D."/>
            <person name="Daum C."/>
            <person name="Ezra D."/>
            <person name="Gonzalez J."/>
            <person name="Henrissat B."/>
            <person name="Kuo A."/>
            <person name="Liang C."/>
            <person name="Lipzen A."/>
            <person name="Lutzoni F."/>
            <person name="Magnuson J."/>
            <person name="Mondo S."/>
            <person name="Nolan M."/>
            <person name="Ohm R."/>
            <person name="Pangilinan J."/>
            <person name="Park H.-J."/>
            <person name="Ramirez L."/>
            <person name="Alfaro M."/>
            <person name="Sun H."/>
            <person name="Tritt A."/>
            <person name="Yoshinaga Y."/>
            <person name="Zwiers L.-H."/>
            <person name="Turgeon B."/>
            <person name="Goodwin S."/>
            <person name="Spatafora J."/>
            <person name="Crous P."/>
            <person name="Grigoriev I."/>
        </authorList>
    </citation>
    <scope>NUCLEOTIDE SEQUENCE</scope>
    <source>
        <strain evidence="1">CBS 123094</strain>
    </source>
</reference>
<dbReference type="EMBL" id="ML977561">
    <property type="protein sequence ID" value="KAF2005944.1"/>
    <property type="molecule type" value="Genomic_DNA"/>
</dbReference>
<organism evidence="1 2">
    <name type="scientific">Amniculicola lignicola CBS 123094</name>
    <dbReference type="NCBI Taxonomy" id="1392246"/>
    <lineage>
        <taxon>Eukaryota</taxon>
        <taxon>Fungi</taxon>
        <taxon>Dikarya</taxon>
        <taxon>Ascomycota</taxon>
        <taxon>Pezizomycotina</taxon>
        <taxon>Dothideomycetes</taxon>
        <taxon>Pleosporomycetidae</taxon>
        <taxon>Pleosporales</taxon>
        <taxon>Amniculicolaceae</taxon>
        <taxon>Amniculicola</taxon>
    </lineage>
</organism>
<dbReference type="Proteomes" id="UP000799779">
    <property type="component" value="Unassembled WGS sequence"/>
</dbReference>
<sequence length="119" mass="13378">MLAPVTAPWGLRISDVNFQKPKTGFESQDMDHKWRVLVKDQSQSGNIPAHLVEVGRARNSTKTKMETANGVKIEAITWEQNKGGIVMITRRLLECAFEALLEYDNSDLWNHPAARMGAN</sequence>
<gene>
    <name evidence="1" type="ORF">P154DRAFT_423453</name>
</gene>
<dbReference type="AlphaFoldDB" id="A0A6A5WY97"/>
<dbReference type="OrthoDB" id="4521980at2759"/>
<name>A0A6A5WY97_9PLEO</name>
<proteinExistence type="predicted"/>
<protein>
    <submittedName>
        <fullName evidence="1">Uncharacterized protein</fullName>
    </submittedName>
</protein>
<keyword evidence="2" id="KW-1185">Reference proteome</keyword>
<evidence type="ECO:0000313" key="2">
    <source>
        <dbReference type="Proteomes" id="UP000799779"/>
    </source>
</evidence>
<evidence type="ECO:0000313" key="1">
    <source>
        <dbReference type="EMBL" id="KAF2005944.1"/>
    </source>
</evidence>